<evidence type="ECO:0000313" key="1">
    <source>
        <dbReference type="EMBL" id="GFP90681.1"/>
    </source>
</evidence>
<gene>
    <name evidence="1" type="ORF">PHJA_001212200</name>
</gene>
<name>A0A830C8X2_9LAMI</name>
<comment type="caution">
    <text evidence="1">The sequence shown here is derived from an EMBL/GenBank/DDBJ whole genome shotgun (WGS) entry which is preliminary data.</text>
</comment>
<sequence length="131" mass="14700">MAAAIFRAKIASPLTVSRRRLERFFTNQKRDSSSASTDIPLLQTLLKAQISSIQATLDSELSYYSTEFPWTALLSSLNTHAPQKANLDDKAQLGLIWPAYLNHHTSLIRKTERSNHVLDGSVMTRTMSFCS</sequence>
<organism evidence="1 2">
    <name type="scientific">Phtheirospermum japonicum</name>
    <dbReference type="NCBI Taxonomy" id="374723"/>
    <lineage>
        <taxon>Eukaryota</taxon>
        <taxon>Viridiplantae</taxon>
        <taxon>Streptophyta</taxon>
        <taxon>Embryophyta</taxon>
        <taxon>Tracheophyta</taxon>
        <taxon>Spermatophyta</taxon>
        <taxon>Magnoliopsida</taxon>
        <taxon>eudicotyledons</taxon>
        <taxon>Gunneridae</taxon>
        <taxon>Pentapetalae</taxon>
        <taxon>asterids</taxon>
        <taxon>lamiids</taxon>
        <taxon>Lamiales</taxon>
        <taxon>Orobanchaceae</taxon>
        <taxon>Orobanchaceae incertae sedis</taxon>
        <taxon>Phtheirospermum</taxon>
    </lineage>
</organism>
<dbReference type="Proteomes" id="UP000653305">
    <property type="component" value="Unassembled WGS sequence"/>
</dbReference>
<dbReference type="EMBL" id="BMAC01000223">
    <property type="protein sequence ID" value="GFP90681.1"/>
    <property type="molecule type" value="Genomic_DNA"/>
</dbReference>
<accession>A0A830C8X2</accession>
<evidence type="ECO:0000313" key="2">
    <source>
        <dbReference type="Proteomes" id="UP000653305"/>
    </source>
</evidence>
<reference evidence="1" key="1">
    <citation type="submission" date="2020-07" db="EMBL/GenBank/DDBJ databases">
        <title>Ethylene signaling mediates host invasion by parasitic plants.</title>
        <authorList>
            <person name="Yoshida S."/>
        </authorList>
    </citation>
    <scope>NUCLEOTIDE SEQUENCE</scope>
    <source>
        <strain evidence="1">Okayama</strain>
    </source>
</reference>
<keyword evidence="2" id="KW-1185">Reference proteome</keyword>
<dbReference type="AlphaFoldDB" id="A0A830C8X2"/>
<proteinExistence type="predicted"/>
<protein>
    <submittedName>
        <fullName evidence="1">Uncharacterized protein</fullName>
    </submittedName>
</protein>